<dbReference type="OrthoDB" id="764352at2"/>
<name>A0A543CSH1_9ACTN</name>
<dbReference type="EMBL" id="VFOZ01000001">
    <property type="protein sequence ID" value="TQM00064.1"/>
    <property type="molecule type" value="Genomic_DNA"/>
</dbReference>
<dbReference type="RefSeq" id="WP_141959336.1">
    <property type="nucleotide sequence ID" value="NZ_VFOZ01000001.1"/>
</dbReference>
<dbReference type="SUPFAM" id="SSF53756">
    <property type="entry name" value="UDP-Glycosyltransferase/glycogen phosphorylase"/>
    <property type="match status" value="1"/>
</dbReference>
<feature type="domain" description="Erythromycin biosynthesis protein CIII-like C-terminal" evidence="2">
    <location>
        <begin position="229"/>
        <end position="363"/>
    </location>
</feature>
<evidence type="ECO:0000256" key="1">
    <source>
        <dbReference type="SAM" id="SignalP"/>
    </source>
</evidence>
<dbReference type="PANTHER" id="PTHR48050">
    <property type="entry name" value="STEROL 3-BETA-GLUCOSYLTRANSFERASE"/>
    <property type="match status" value="1"/>
</dbReference>
<reference evidence="3 4" key="1">
    <citation type="submission" date="2019-06" db="EMBL/GenBank/DDBJ databases">
        <title>Sequencing the genomes of 1000 actinobacteria strains.</title>
        <authorList>
            <person name="Klenk H.-P."/>
        </authorList>
    </citation>
    <scope>NUCLEOTIDE SEQUENCE [LARGE SCALE GENOMIC DNA]</scope>
    <source>
        <strain evidence="3 4">DSM 102200</strain>
    </source>
</reference>
<feature type="signal peptide" evidence="1">
    <location>
        <begin position="1"/>
        <end position="21"/>
    </location>
</feature>
<dbReference type="GO" id="GO:0008194">
    <property type="term" value="F:UDP-glycosyltransferase activity"/>
    <property type="evidence" value="ECO:0007669"/>
    <property type="project" value="InterPro"/>
</dbReference>
<sequence length="370" mass="38129">MRILFSSTPALGHLLPMLPLAAAAGRAGHEVALLSHPSMASFAAGMPCLPAGPSVPETLDDVIRRTGINPMEDMVGGAVHFFVESRLILGAEAGLAAARDFAPDLVVTDMVDYLGRFAAAALGTPWISHGAALPLDARLAAAFDQAAAARFPKYGATPTAPVAYVDPWPDSLLRDGYALPAERMAIRPEPHSDENSTWSRPRFAGREDRPLILVTLGTLVEDPAALVPILDSLAPLDVNVIVAPHSATDLGDHQVDSTRVHLAGFVPMKQLLEGVDLVVAAAGAGTVLSALSAARPMVLLPTGLDKPVNAARAAEAGAAVVVDAPDQIGAAVARVLADQAVADGAAAVAQEIAAMNSADEVLGLLLKRLG</sequence>
<dbReference type="GO" id="GO:0017000">
    <property type="term" value="P:antibiotic biosynthetic process"/>
    <property type="evidence" value="ECO:0007669"/>
    <property type="project" value="UniProtKB-ARBA"/>
</dbReference>
<accession>A0A543CSH1</accession>
<organism evidence="3 4">
    <name type="scientific">Actinoallomurus bryophytorum</name>
    <dbReference type="NCBI Taxonomy" id="1490222"/>
    <lineage>
        <taxon>Bacteria</taxon>
        <taxon>Bacillati</taxon>
        <taxon>Actinomycetota</taxon>
        <taxon>Actinomycetes</taxon>
        <taxon>Streptosporangiales</taxon>
        <taxon>Thermomonosporaceae</taxon>
        <taxon>Actinoallomurus</taxon>
    </lineage>
</organism>
<dbReference type="InterPro" id="IPR050426">
    <property type="entry name" value="Glycosyltransferase_28"/>
</dbReference>
<dbReference type="Pfam" id="PF06722">
    <property type="entry name" value="EryCIII-like_C"/>
    <property type="match status" value="1"/>
</dbReference>
<comment type="caution">
    <text evidence="3">The sequence shown here is derived from an EMBL/GenBank/DDBJ whole genome shotgun (WGS) entry which is preliminary data.</text>
</comment>
<proteinExistence type="predicted"/>
<dbReference type="Proteomes" id="UP000316096">
    <property type="component" value="Unassembled WGS sequence"/>
</dbReference>
<dbReference type="InterPro" id="IPR002213">
    <property type="entry name" value="UDP_glucos_trans"/>
</dbReference>
<dbReference type="AlphaFoldDB" id="A0A543CSH1"/>
<dbReference type="Gene3D" id="3.40.50.2000">
    <property type="entry name" value="Glycogen Phosphorylase B"/>
    <property type="match status" value="2"/>
</dbReference>
<evidence type="ECO:0000313" key="4">
    <source>
        <dbReference type="Proteomes" id="UP000316096"/>
    </source>
</evidence>
<feature type="chain" id="PRO_5038619686" evidence="1">
    <location>
        <begin position="22"/>
        <end position="370"/>
    </location>
</feature>
<keyword evidence="3" id="KW-0808">Transferase</keyword>
<dbReference type="PANTHER" id="PTHR48050:SF13">
    <property type="entry name" value="STEROL 3-BETA-GLUCOSYLTRANSFERASE UGT80A2"/>
    <property type="match status" value="1"/>
</dbReference>
<keyword evidence="4" id="KW-1185">Reference proteome</keyword>
<keyword evidence="1" id="KW-0732">Signal</keyword>
<dbReference type="InterPro" id="IPR010610">
    <property type="entry name" value="EryCIII-like_C"/>
</dbReference>
<protein>
    <submittedName>
        <fullName evidence="3">UDP:flavonoid glycosyltransferase YjiC (YdhE family)</fullName>
    </submittedName>
</protein>
<evidence type="ECO:0000259" key="2">
    <source>
        <dbReference type="Pfam" id="PF06722"/>
    </source>
</evidence>
<dbReference type="CDD" id="cd03784">
    <property type="entry name" value="GT1_Gtf-like"/>
    <property type="match status" value="1"/>
</dbReference>
<dbReference type="GO" id="GO:0016758">
    <property type="term" value="F:hexosyltransferase activity"/>
    <property type="evidence" value="ECO:0007669"/>
    <property type="project" value="UniProtKB-ARBA"/>
</dbReference>
<gene>
    <name evidence="3" type="ORF">FB559_5769</name>
</gene>
<evidence type="ECO:0000313" key="3">
    <source>
        <dbReference type="EMBL" id="TQM00064.1"/>
    </source>
</evidence>